<evidence type="ECO:0000256" key="3">
    <source>
        <dbReference type="ARBA" id="ARBA00022452"/>
    </source>
</evidence>
<evidence type="ECO:0000256" key="1">
    <source>
        <dbReference type="ARBA" id="ARBA00004571"/>
    </source>
</evidence>
<evidence type="ECO:0000256" key="10">
    <source>
        <dbReference type="ARBA" id="ARBA00023237"/>
    </source>
</evidence>
<dbReference type="Gene3D" id="2.40.170.20">
    <property type="entry name" value="TonB-dependent receptor, beta-barrel domain"/>
    <property type="match status" value="1"/>
</dbReference>
<accession>A0A7W5ZSU3</accession>
<sequence>MMAFSPAAIAQDQPADQPQAAEEASKGLGVGEIIVTAQRKSQSLSRVPASIVAKGQEELDVQGVRSVGDIAQITPGISFGQSATLYGTGQTTIAIRGVDSSSGIPTTGIYIDDTPVQTRVGVSPSLSNPYPQVFDLDRIEVLRGPQGTLFGSGSVGGALRFIMPKPSYDSLSLYGRTELATTRHGAESYEAGLAIGAPIVTDKVGVRASAWYRRDGGYIDRLDRVTKKVTQKDINSSDSFTGRIAVGLKPSETLTLTPSFYYQHQTIRDGSRFEVDETNLDTGDQRLSLNVLPENHRDDFYLPALKMELELGGATLVSDTSYFYRTTDTASDDTTLSLALSGLTSGAFPPGFVDYTPGTNSRTKQTAFTQELRLQNDNSNEPFNWIVGAFYQKSYVRDQYAGTDRRLLDVVNLGQETLGEPPFDSLTDVFGVELYQGQFSLFQRNIHRDEQIAAYAQADYEIVPRLKVTLGGRYTIAKYRYENFTAGPFYTTDGQTENLRVTSRNFTPRLGLSFQADRNNLFYASAAKGVRGPGVSPPVGSTCADDAAAIGIDPLTSNNVKPDSIWSYEIGSKNRLFDGKLAIDASAFHIDWKNVQTLFALPVCTLYTTLNLGDAKIDGFDLAVAVRPIEQLQLGASVAHTDARYTTAVPGPNNTVVRRSGEPLPTAPWAVQLNAQWTQPVGEGELYGRADFSYTSKNNTPLDLNSPLVDPDLPRAPATSQLDLRFGGRFTKVGSSNLDLSVFINNVTNEQPLLALYHDTPGASWFRGGSFRPRTIGVTLSLRD</sequence>
<evidence type="ECO:0000256" key="9">
    <source>
        <dbReference type="ARBA" id="ARBA00023136"/>
    </source>
</evidence>
<dbReference type="GO" id="GO:0006826">
    <property type="term" value="P:iron ion transport"/>
    <property type="evidence" value="ECO:0007669"/>
    <property type="project" value="UniProtKB-KW"/>
</dbReference>
<keyword evidence="16" id="KW-0675">Receptor</keyword>
<keyword evidence="8 12" id="KW-0798">TonB box</keyword>
<dbReference type="InterPro" id="IPR000531">
    <property type="entry name" value="Beta-barrel_TonB"/>
</dbReference>
<evidence type="ECO:0000256" key="5">
    <source>
        <dbReference type="ARBA" id="ARBA00022692"/>
    </source>
</evidence>
<dbReference type="SUPFAM" id="SSF56935">
    <property type="entry name" value="Porins"/>
    <property type="match status" value="1"/>
</dbReference>
<evidence type="ECO:0000259" key="15">
    <source>
        <dbReference type="Pfam" id="PF07715"/>
    </source>
</evidence>
<feature type="compositionally biased region" description="Low complexity" evidence="13">
    <location>
        <begin position="1"/>
        <end position="22"/>
    </location>
</feature>
<dbReference type="InterPro" id="IPR012910">
    <property type="entry name" value="Plug_dom"/>
</dbReference>
<keyword evidence="10 11" id="KW-0998">Cell outer membrane</keyword>
<proteinExistence type="inferred from homology"/>
<evidence type="ECO:0000256" key="12">
    <source>
        <dbReference type="RuleBase" id="RU003357"/>
    </source>
</evidence>
<evidence type="ECO:0000313" key="17">
    <source>
        <dbReference type="Proteomes" id="UP000562395"/>
    </source>
</evidence>
<keyword evidence="3 11" id="KW-1134">Transmembrane beta strand</keyword>
<keyword evidence="4" id="KW-0410">Iron transport</keyword>
<feature type="domain" description="TonB-dependent receptor-like beta-barrel" evidence="14">
    <location>
        <begin position="265"/>
        <end position="747"/>
    </location>
</feature>
<dbReference type="Pfam" id="PF00593">
    <property type="entry name" value="TonB_dep_Rec_b-barrel"/>
    <property type="match status" value="1"/>
</dbReference>
<dbReference type="InterPro" id="IPR039426">
    <property type="entry name" value="TonB-dep_rcpt-like"/>
</dbReference>
<evidence type="ECO:0000256" key="13">
    <source>
        <dbReference type="SAM" id="MobiDB-lite"/>
    </source>
</evidence>
<dbReference type="InterPro" id="IPR036942">
    <property type="entry name" value="Beta-barrel_TonB_sf"/>
</dbReference>
<comment type="caution">
    <text evidence="16">The sequence shown here is derived from an EMBL/GenBank/DDBJ whole genome shotgun (WGS) entry which is preliminary data.</text>
</comment>
<comment type="subcellular location">
    <subcellularLocation>
        <location evidence="1 11">Cell outer membrane</location>
        <topology evidence="1 11">Multi-pass membrane protein</topology>
    </subcellularLocation>
</comment>
<keyword evidence="6" id="KW-0408">Iron</keyword>
<keyword evidence="5 11" id="KW-0812">Transmembrane</keyword>
<feature type="domain" description="TonB-dependent receptor plug" evidence="15">
    <location>
        <begin position="44"/>
        <end position="158"/>
    </location>
</feature>
<dbReference type="GO" id="GO:0009279">
    <property type="term" value="C:cell outer membrane"/>
    <property type="evidence" value="ECO:0007669"/>
    <property type="project" value="UniProtKB-SubCell"/>
</dbReference>
<dbReference type="PANTHER" id="PTHR32552:SF81">
    <property type="entry name" value="TONB-DEPENDENT OUTER MEMBRANE RECEPTOR"/>
    <property type="match status" value="1"/>
</dbReference>
<keyword evidence="17" id="KW-1185">Reference proteome</keyword>
<evidence type="ECO:0000256" key="11">
    <source>
        <dbReference type="PROSITE-ProRule" id="PRU01360"/>
    </source>
</evidence>
<reference evidence="16 17" key="1">
    <citation type="submission" date="2020-08" db="EMBL/GenBank/DDBJ databases">
        <title>Genomic Encyclopedia of Type Strains, Phase IV (KMG-IV): sequencing the most valuable type-strain genomes for metagenomic binning, comparative biology and taxonomic classification.</title>
        <authorList>
            <person name="Goeker M."/>
        </authorList>
    </citation>
    <scope>NUCLEOTIDE SEQUENCE [LARGE SCALE GENOMIC DNA]</scope>
    <source>
        <strain evidence="16 17">DSM 14552</strain>
    </source>
</reference>
<evidence type="ECO:0000313" key="16">
    <source>
        <dbReference type="EMBL" id="MBB3859341.1"/>
    </source>
</evidence>
<evidence type="ECO:0000256" key="4">
    <source>
        <dbReference type="ARBA" id="ARBA00022496"/>
    </source>
</evidence>
<organism evidence="16 17">
    <name type="scientific">Novosphingobium hassiacum</name>
    <dbReference type="NCBI Taxonomy" id="173676"/>
    <lineage>
        <taxon>Bacteria</taxon>
        <taxon>Pseudomonadati</taxon>
        <taxon>Pseudomonadota</taxon>
        <taxon>Alphaproteobacteria</taxon>
        <taxon>Sphingomonadales</taxon>
        <taxon>Sphingomonadaceae</taxon>
        <taxon>Novosphingobium</taxon>
    </lineage>
</organism>
<evidence type="ECO:0000256" key="8">
    <source>
        <dbReference type="ARBA" id="ARBA00023077"/>
    </source>
</evidence>
<keyword evidence="7" id="KW-0406">Ion transport</keyword>
<dbReference type="PANTHER" id="PTHR32552">
    <property type="entry name" value="FERRICHROME IRON RECEPTOR-RELATED"/>
    <property type="match status" value="1"/>
</dbReference>
<evidence type="ECO:0000256" key="2">
    <source>
        <dbReference type="ARBA" id="ARBA00022448"/>
    </source>
</evidence>
<keyword evidence="9 11" id="KW-0472">Membrane</keyword>
<protein>
    <submittedName>
        <fullName evidence="16">Outer membrane receptor protein involved in Fe transport</fullName>
    </submittedName>
</protein>
<feature type="region of interest" description="Disordered" evidence="13">
    <location>
        <begin position="1"/>
        <end position="24"/>
    </location>
</feature>
<evidence type="ECO:0000256" key="6">
    <source>
        <dbReference type="ARBA" id="ARBA00023004"/>
    </source>
</evidence>
<comment type="similarity">
    <text evidence="11 12">Belongs to the TonB-dependent receptor family.</text>
</comment>
<dbReference type="Proteomes" id="UP000562395">
    <property type="component" value="Unassembled WGS sequence"/>
</dbReference>
<name>A0A7W5ZSU3_9SPHN</name>
<evidence type="ECO:0000259" key="14">
    <source>
        <dbReference type="Pfam" id="PF00593"/>
    </source>
</evidence>
<gene>
    <name evidence="16" type="ORF">GGQ88_000581</name>
</gene>
<evidence type="ECO:0000256" key="7">
    <source>
        <dbReference type="ARBA" id="ARBA00023065"/>
    </source>
</evidence>
<keyword evidence="2 11" id="KW-0813">Transport</keyword>
<dbReference type="Pfam" id="PF07715">
    <property type="entry name" value="Plug"/>
    <property type="match status" value="1"/>
</dbReference>
<dbReference type="PROSITE" id="PS52016">
    <property type="entry name" value="TONB_DEPENDENT_REC_3"/>
    <property type="match status" value="1"/>
</dbReference>
<dbReference type="EMBL" id="JACICY010000001">
    <property type="protein sequence ID" value="MBB3859341.1"/>
    <property type="molecule type" value="Genomic_DNA"/>
</dbReference>
<dbReference type="AlphaFoldDB" id="A0A7W5ZSU3"/>